<keyword evidence="3" id="KW-0808">Transferase</keyword>
<organism evidence="3 4">
    <name type="scientific">Pseudomonas syringae pv. ribicola</name>
    <dbReference type="NCBI Taxonomy" id="55398"/>
    <lineage>
        <taxon>Bacteria</taxon>
        <taxon>Pseudomonadati</taxon>
        <taxon>Pseudomonadota</taxon>
        <taxon>Gammaproteobacteria</taxon>
        <taxon>Pseudomonadales</taxon>
        <taxon>Pseudomonadaceae</taxon>
        <taxon>Pseudomonas</taxon>
    </lineage>
</organism>
<feature type="domain" description="Glycosyltransferase subfamily 4-like N-terminal" evidence="2">
    <location>
        <begin position="18"/>
        <end position="119"/>
    </location>
</feature>
<dbReference type="PATRIC" id="fig|55398.3.peg.4047"/>
<dbReference type="Pfam" id="PF13439">
    <property type="entry name" value="Glyco_transf_4"/>
    <property type="match status" value="1"/>
</dbReference>
<dbReference type="AlphaFoldDB" id="A0A0P9YZG5"/>
<accession>A0A0P9YZG5</accession>
<sequence>MKIAQIAPLFEAVPPQYYGGTERVVSYLSEALVTSGHEVTLFASGDSITSAELDAVWPSALRLDYGNHDALGPHLVMLERVRRRAHQFDILHFHLDFYPFSLFSRQPTPYVTTLHGRVDTPELQPVFGAFAAMPFIAISDAQRNDLPSANWVGTVHHGLPEQLHVPLQMERTYLAFLGRITAVKRVDAAIRIAQQCNIPIKIAAKIDAIDRAYFEHHIRPLFDSPLVDYVGEIDEHEKTAFLSGALALLFPIDWPEPFGLVMIEAMACGTPVIAFPFGSVREVVEDGVTGFIVENEAQAVGAVHKVDQLSALRIREQFYKRFTARRMAEKYVLAYQSLIERSR</sequence>
<dbReference type="GO" id="GO:1901135">
    <property type="term" value="P:carbohydrate derivative metabolic process"/>
    <property type="evidence" value="ECO:0007669"/>
    <property type="project" value="UniProtKB-ARBA"/>
</dbReference>
<dbReference type="CDD" id="cd03802">
    <property type="entry name" value="GT4_AviGT4-like"/>
    <property type="match status" value="1"/>
</dbReference>
<gene>
    <name evidence="3" type="ORF">ALO47_03214</name>
</gene>
<proteinExistence type="predicted"/>
<name>A0A0P9YZG5_PSESI</name>
<comment type="caution">
    <text evidence="3">The sequence shown here is derived from an EMBL/GenBank/DDBJ whole genome shotgun (WGS) entry which is preliminary data.</text>
</comment>
<evidence type="ECO:0000259" key="1">
    <source>
        <dbReference type="Pfam" id="PF00534"/>
    </source>
</evidence>
<evidence type="ECO:0000259" key="2">
    <source>
        <dbReference type="Pfam" id="PF13439"/>
    </source>
</evidence>
<dbReference type="RefSeq" id="WP_004884219.1">
    <property type="nucleotide sequence ID" value="NZ_LJRF01000003.1"/>
</dbReference>
<dbReference type="Gene3D" id="3.40.50.2000">
    <property type="entry name" value="Glycogen Phosphorylase B"/>
    <property type="match status" value="2"/>
</dbReference>
<reference evidence="3 4" key="1">
    <citation type="submission" date="2015-09" db="EMBL/GenBank/DDBJ databases">
        <title>Genome announcement of multiple Pseudomonas syringae strains.</title>
        <authorList>
            <person name="Thakur S."/>
            <person name="Wang P.W."/>
            <person name="Gong Y."/>
            <person name="Weir B.S."/>
            <person name="Guttman D.S."/>
        </authorList>
    </citation>
    <scope>NUCLEOTIDE SEQUENCE [LARGE SCALE GENOMIC DNA]</scope>
    <source>
        <strain evidence="3 4">ICMP3882</strain>
    </source>
</reference>
<dbReference type="PANTHER" id="PTHR12526:SF595">
    <property type="entry name" value="BLL5217 PROTEIN"/>
    <property type="match status" value="1"/>
</dbReference>
<dbReference type="Pfam" id="PF00534">
    <property type="entry name" value="Glycos_transf_1"/>
    <property type="match status" value="1"/>
</dbReference>
<feature type="domain" description="Glycosyl transferase family 1" evidence="1">
    <location>
        <begin position="168"/>
        <end position="313"/>
    </location>
</feature>
<protein>
    <submittedName>
        <fullName evidence="3">Group 1 glycosyl transferase</fullName>
    </submittedName>
</protein>
<dbReference type="InterPro" id="IPR001296">
    <property type="entry name" value="Glyco_trans_1"/>
</dbReference>
<dbReference type="SUPFAM" id="SSF53756">
    <property type="entry name" value="UDP-Glycosyltransferase/glycogen phosphorylase"/>
    <property type="match status" value="1"/>
</dbReference>
<dbReference type="PANTHER" id="PTHR12526">
    <property type="entry name" value="GLYCOSYLTRANSFERASE"/>
    <property type="match status" value="1"/>
</dbReference>
<evidence type="ECO:0000313" key="4">
    <source>
        <dbReference type="Proteomes" id="UP000050554"/>
    </source>
</evidence>
<dbReference type="InterPro" id="IPR028098">
    <property type="entry name" value="Glyco_trans_4-like_N"/>
</dbReference>
<dbReference type="EMBL" id="LJRF01000003">
    <property type="protein sequence ID" value="KPY51913.1"/>
    <property type="molecule type" value="Genomic_DNA"/>
</dbReference>
<dbReference type="Proteomes" id="UP000050554">
    <property type="component" value="Unassembled WGS sequence"/>
</dbReference>
<dbReference type="GO" id="GO:0016757">
    <property type="term" value="F:glycosyltransferase activity"/>
    <property type="evidence" value="ECO:0007669"/>
    <property type="project" value="InterPro"/>
</dbReference>
<evidence type="ECO:0000313" key="3">
    <source>
        <dbReference type="EMBL" id="KPY51913.1"/>
    </source>
</evidence>